<keyword evidence="6 8" id="KW-0472">Membrane</keyword>
<dbReference type="GO" id="GO:0061589">
    <property type="term" value="P:calcium activated phosphatidylserine scrambling"/>
    <property type="evidence" value="ECO:0007669"/>
    <property type="project" value="TreeGrafter"/>
</dbReference>
<keyword evidence="4 8" id="KW-0812">Transmembrane</keyword>
<evidence type="ECO:0000256" key="8">
    <source>
        <dbReference type="RuleBase" id="RU280814"/>
    </source>
</evidence>
<dbReference type="GO" id="GO:0046983">
    <property type="term" value="F:protein dimerization activity"/>
    <property type="evidence" value="ECO:0007669"/>
    <property type="project" value="InterPro"/>
</dbReference>
<reference evidence="11" key="1">
    <citation type="submission" date="2022-03" db="EMBL/GenBank/DDBJ databases">
        <authorList>
            <person name="Alioto T."/>
            <person name="Alioto T."/>
            <person name="Gomez Garrido J."/>
        </authorList>
    </citation>
    <scope>NUCLEOTIDE SEQUENCE</scope>
</reference>
<gene>
    <name evidence="11" type="ORF">PECUL_23A048912</name>
</gene>
<keyword evidence="12" id="KW-1185">Reference proteome</keyword>
<name>A0AAD1VZP5_PELCU</name>
<evidence type="ECO:0000256" key="5">
    <source>
        <dbReference type="ARBA" id="ARBA00022989"/>
    </source>
</evidence>
<evidence type="ECO:0000256" key="6">
    <source>
        <dbReference type="ARBA" id="ARBA00023136"/>
    </source>
</evidence>
<dbReference type="Pfam" id="PF16178">
    <property type="entry name" value="Anoct_dimer"/>
    <property type="match status" value="1"/>
</dbReference>
<sequence>MAFASDDTSLEMDEISEDGEVIVSDEMEQTIMPTYGTMQDNLPRTHTADIVEFNQNEDSLYFNDNQRRIDYVLVYEDELLKEQIKNTKKGVLRKQMAAEDLGYRFLMNSSLHSDDRWVSAPLLTSSGSTPRVINLKMCVDWDSYLTNIRAAMSILPNRTHHSFSFVRRVCSMNNDKIDARYATDAHWAERSYFLREGKCLDLHWLMVNGRGQCTYANAHHYCQHQAQWARGFASYVCCKVGPTSQYVTENVTMEKAITKQPGFFLYMLVVSDPENIQNIACFVFSKRHLTSYWKADKVLIICCKLCIFDSFGTLVFAVFMGIWVTLFLEFWKRRQAELEYEWDTVEFLEQEEQPLPEYEARCTHVVINPITQQEEHVPYTAFGKCLRITFCTSAVLFWILLIVASVVGIIVYRLSVFLVFSSSLPKQTNGPVAIQKYLTPQTATTVTASIISFIIIMLLNMLYEKVAIMITDFVKKEGNGTIIYKTWLLSGTNFSGGGIIPGVLLSKLKDHSGSPWVAQCQSATPLPNGTLCFLTLNEKIQRFPAWPSLFLSSDTVFYPWPFLLLAGPSCSLQALPAHSPILPLCSFCPFHSLLTLPVHFCSFVLLLLLYLLCSLLSFPAPCCPFLLLDACAREPTLSERRLWSKPPWAAAWREAAENPAHYQVHTLIIRHWNVMRIVLSLSPPSYYDCQFCTFIYSNNRLSTMKKPPPKMSQVTLNCSVHASKGPVPFCGLRICKVLPSTVQNIYNAFKPRGRIWKICTLVVSDEMEQTIMPTYGTMQDNLPRTHTADIVEFNQNEDSLYFNDNQRRIDYVLVYEDELLKEQIKNTKKGVLRKQMKKRQAYESGLMKHGLQLEATRAVSDEKLIFVKVHAPWDVLCTYAEVMHIKLPLQPNDLRNRHSAFNWFTRCFSVSENIIKPEQEFFTAPFEKDRLSEFHIQDRDNFFTPATRSRIVQFILSRVEYAVKDNVKKFGINKLLDSGIYKAAFPLHDCKFNVKSTDEKCPNERYLLFREWAHPFSFFKLQPLDLVRKYYGEKIGIYFAWLGYYTRMLLLAAIVGLCCFLYGYKSQETCTWSKEVCDPNIGGQIIMCPQCDLRCNYWLLNITCESSKKLCIFDSFGTLVFAVFMGIWVTLFLEFWKRRQAELEYEWDTVEFLEQEEQPLPEYEARCTHVVINPITQQEEHVPYTAFGKCLRITFCTSAVLFWILLIVASVVGIIVYRLSVFLVFSSSLPKQTNGPVAIQKYLTPQTATTVTASIISFIIIMLLNMLYEKVAIMITDFELPRTKTDYENSLTTKMFLFQFVNYYSSCFYIAFFKGKFVGYPGDPVYWFGRYRNEECDPGGCLLELTTQLTIIMGGKAIWNNIQEILLPWVKNLVSRCRSSGAERFMPRWEQDYHLQPVGKLGLFYEYLEMVIQFGFVTLFVASFPLAPLLALVNNLLEIRVDAWKITTQWRRMVPEKAQDIGAWQPIMQGVALLAVVTNAMLIAFTSDMIPRLVYYWSFSVPPYGNYSEPTMQGYISNTLSIFKISDFKNESMPLDQPLFSDRMTCRYRDFRYPPGHEHQYEHSIYYWHVIAAKLAFIIVMEHIVYSVKFIISYAIPDVSNETRDKLKREKYLTQKILHERHLKIVTKQMGNIADRYWKTDNVLLSKLD</sequence>
<comment type="subcellular location">
    <subcellularLocation>
        <location evidence="1">Cell membrane</location>
        <topology evidence="1">Multi-pass membrane protein</topology>
    </subcellularLocation>
    <subcellularLocation>
        <location evidence="8">Membrane</location>
        <topology evidence="8">Multi-pass membrane protein</topology>
    </subcellularLocation>
</comment>
<keyword evidence="5 8" id="KW-1133">Transmembrane helix</keyword>
<proteinExistence type="inferred from homology"/>
<accession>A0AAD1VZP5</accession>
<dbReference type="PANTHER" id="PTHR12308:SF21">
    <property type="entry name" value="ANOCTAMIN-6"/>
    <property type="match status" value="1"/>
</dbReference>
<evidence type="ECO:0000256" key="4">
    <source>
        <dbReference type="ARBA" id="ARBA00022692"/>
    </source>
</evidence>
<feature type="transmembrane region" description="Helical" evidence="8">
    <location>
        <begin position="1463"/>
        <end position="1485"/>
    </location>
</feature>
<feature type="domain" description="Anoctamin transmembrane" evidence="9">
    <location>
        <begin position="282"/>
        <end position="473"/>
    </location>
</feature>
<evidence type="ECO:0000313" key="12">
    <source>
        <dbReference type="Proteomes" id="UP001295444"/>
    </source>
</evidence>
<feature type="transmembrane region" description="Helical" evidence="8">
    <location>
        <begin position="440"/>
        <end position="463"/>
    </location>
</feature>
<dbReference type="InterPro" id="IPR049452">
    <property type="entry name" value="Anoctamin_TM"/>
</dbReference>
<evidence type="ECO:0000259" key="10">
    <source>
        <dbReference type="Pfam" id="PF16178"/>
    </source>
</evidence>
<dbReference type="EMBL" id="OW240914">
    <property type="protein sequence ID" value="CAH2278000.1"/>
    <property type="molecule type" value="Genomic_DNA"/>
</dbReference>
<dbReference type="GO" id="GO:0005254">
    <property type="term" value="F:chloride channel activity"/>
    <property type="evidence" value="ECO:0007669"/>
    <property type="project" value="TreeGrafter"/>
</dbReference>
<feature type="transmembrane region" description="Helical" evidence="8">
    <location>
        <begin position="596"/>
        <end position="618"/>
    </location>
</feature>
<comment type="similarity">
    <text evidence="2 8">Belongs to the anoctamin family.</text>
</comment>
<dbReference type="GO" id="GO:0061590">
    <property type="term" value="P:calcium activated phosphatidylcholine scrambling"/>
    <property type="evidence" value="ECO:0007669"/>
    <property type="project" value="TreeGrafter"/>
</dbReference>
<feature type="domain" description="Anoctamin transmembrane" evidence="9">
    <location>
        <begin position="1027"/>
        <end position="1610"/>
    </location>
</feature>
<evidence type="ECO:0000313" key="11">
    <source>
        <dbReference type="EMBL" id="CAH2278000.1"/>
    </source>
</evidence>
<feature type="transmembrane region" description="Helical" evidence="8">
    <location>
        <begin position="1245"/>
        <end position="1268"/>
    </location>
</feature>
<feature type="transmembrane region" description="Helical" evidence="8">
    <location>
        <begin position="394"/>
        <end position="420"/>
    </location>
</feature>
<dbReference type="PANTHER" id="PTHR12308">
    <property type="entry name" value="ANOCTAMIN"/>
    <property type="match status" value="1"/>
</dbReference>
<feature type="transmembrane region" description="Helical" evidence="8">
    <location>
        <begin position="1410"/>
        <end position="1433"/>
    </location>
</feature>
<dbReference type="Pfam" id="PF04547">
    <property type="entry name" value="Anoctamin"/>
    <property type="match status" value="2"/>
</dbReference>
<dbReference type="InterPro" id="IPR007632">
    <property type="entry name" value="Anoctamin"/>
</dbReference>
<feature type="transmembrane region" description="Helical" evidence="8">
    <location>
        <begin position="1116"/>
        <end position="1136"/>
    </location>
</feature>
<feature type="transmembrane region" description="Helical" evidence="8">
    <location>
        <begin position="1199"/>
        <end position="1225"/>
    </location>
</feature>
<evidence type="ECO:0000256" key="7">
    <source>
        <dbReference type="ARBA" id="ARBA00023180"/>
    </source>
</evidence>
<evidence type="ECO:0000256" key="3">
    <source>
        <dbReference type="ARBA" id="ARBA00022475"/>
    </source>
</evidence>
<feature type="transmembrane region" description="Helical" evidence="8">
    <location>
        <begin position="311"/>
        <end position="331"/>
    </location>
</feature>
<organism evidence="11 12">
    <name type="scientific">Pelobates cultripes</name>
    <name type="common">Western spadefoot toad</name>
    <dbReference type="NCBI Taxonomy" id="61616"/>
    <lineage>
        <taxon>Eukaryota</taxon>
        <taxon>Metazoa</taxon>
        <taxon>Chordata</taxon>
        <taxon>Craniata</taxon>
        <taxon>Vertebrata</taxon>
        <taxon>Euteleostomi</taxon>
        <taxon>Amphibia</taxon>
        <taxon>Batrachia</taxon>
        <taxon>Anura</taxon>
        <taxon>Pelobatoidea</taxon>
        <taxon>Pelobatidae</taxon>
        <taxon>Pelobates</taxon>
    </lineage>
</organism>
<feature type="transmembrane region" description="Helical" evidence="8">
    <location>
        <begin position="1038"/>
        <end position="1064"/>
    </location>
</feature>
<keyword evidence="3" id="KW-1003">Cell membrane</keyword>
<evidence type="ECO:0000259" key="9">
    <source>
        <dbReference type="Pfam" id="PF04547"/>
    </source>
</evidence>
<comment type="caution">
    <text evidence="8">Lacks conserved residue(s) required for the propagation of feature annotation.</text>
</comment>
<dbReference type="InterPro" id="IPR032394">
    <property type="entry name" value="Anoct_dimer"/>
</dbReference>
<evidence type="ECO:0000256" key="1">
    <source>
        <dbReference type="ARBA" id="ARBA00004651"/>
    </source>
</evidence>
<feature type="domain" description="Anoctamin dimerisation" evidence="10">
    <location>
        <begin position="801"/>
        <end position="1024"/>
    </location>
</feature>
<dbReference type="Proteomes" id="UP001295444">
    <property type="component" value="Chromosome 03"/>
</dbReference>
<keyword evidence="7" id="KW-0325">Glycoprotein</keyword>
<evidence type="ECO:0000256" key="2">
    <source>
        <dbReference type="ARBA" id="ARBA00009671"/>
    </source>
</evidence>
<protein>
    <recommendedName>
        <fullName evidence="8">Anoctamin</fullName>
    </recommendedName>
</protein>
<dbReference type="GO" id="GO:0005886">
    <property type="term" value="C:plasma membrane"/>
    <property type="evidence" value="ECO:0007669"/>
    <property type="project" value="UniProtKB-SubCell"/>
</dbReference>